<protein>
    <submittedName>
        <fullName evidence="1">Uncharacterized protein</fullName>
    </submittedName>
</protein>
<evidence type="ECO:0000313" key="1">
    <source>
        <dbReference type="EMBL" id="CAL1573707.1"/>
    </source>
</evidence>
<reference evidence="1 2" key="1">
    <citation type="submission" date="2024-04" db="EMBL/GenBank/DDBJ databases">
        <authorList>
            <person name="Waldvogel A.-M."/>
            <person name="Schoenle A."/>
        </authorList>
    </citation>
    <scope>NUCLEOTIDE SEQUENCE [LARGE SCALE GENOMIC DNA]</scope>
</reference>
<dbReference type="EMBL" id="OZ035833">
    <property type="protein sequence ID" value="CAL1573707.1"/>
    <property type="molecule type" value="Genomic_DNA"/>
</dbReference>
<accession>A0AAV2J8A0</accession>
<name>A0AAV2J8A0_KNICA</name>
<dbReference type="Proteomes" id="UP001497482">
    <property type="component" value="Chromosome 11"/>
</dbReference>
<evidence type="ECO:0000313" key="2">
    <source>
        <dbReference type="Proteomes" id="UP001497482"/>
    </source>
</evidence>
<proteinExistence type="predicted"/>
<organism evidence="1 2">
    <name type="scientific">Knipowitschia caucasica</name>
    <name type="common">Caucasian dwarf goby</name>
    <name type="synonym">Pomatoschistus caucasicus</name>
    <dbReference type="NCBI Taxonomy" id="637954"/>
    <lineage>
        <taxon>Eukaryota</taxon>
        <taxon>Metazoa</taxon>
        <taxon>Chordata</taxon>
        <taxon>Craniata</taxon>
        <taxon>Vertebrata</taxon>
        <taxon>Euteleostomi</taxon>
        <taxon>Actinopterygii</taxon>
        <taxon>Neopterygii</taxon>
        <taxon>Teleostei</taxon>
        <taxon>Neoteleostei</taxon>
        <taxon>Acanthomorphata</taxon>
        <taxon>Gobiaria</taxon>
        <taxon>Gobiiformes</taxon>
        <taxon>Gobioidei</taxon>
        <taxon>Gobiidae</taxon>
        <taxon>Gobiinae</taxon>
        <taxon>Knipowitschia</taxon>
    </lineage>
</organism>
<sequence length="70" mass="8266">MTQPSGVMFNLKLERFLTQKKNMKKCTQRLTVQTTTKQKMTKAFIFSWTPVIQSQCKMRKTSPVMWMSLC</sequence>
<dbReference type="AlphaFoldDB" id="A0AAV2J8A0"/>
<gene>
    <name evidence="1" type="ORF">KC01_LOCUS5556</name>
</gene>
<keyword evidence="2" id="KW-1185">Reference proteome</keyword>